<dbReference type="AlphaFoldDB" id="A0A1I5RUB4"/>
<comment type="similarity">
    <text evidence="1">Belongs to the TolB family.</text>
</comment>
<dbReference type="InterPro" id="IPR011042">
    <property type="entry name" value="6-blade_b-propeller_TolB-like"/>
</dbReference>
<name>A0A1I5RUB4_9BACT</name>
<feature type="chain" id="PRO_5011487887" evidence="2">
    <location>
        <begin position="20"/>
        <end position="497"/>
    </location>
</feature>
<evidence type="ECO:0000313" key="3">
    <source>
        <dbReference type="EMBL" id="SFP62108.1"/>
    </source>
</evidence>
<dbReference type="OrthoDB" id="8432779at2"/>
<dbReference type="SUPFAM" id="SSF82171">
    <property type="entry name" value="DPP6 N-terminal domain-like"/>
    <property type="match status" value="1"/>
</dbReference>
<keyword evidence="4" id="KW-1185">Reference proteome</keyword>
<protein>
    <submittedName>
        <fullName evidence="3">WD40-like Beta Propeller Repeat</fullName>
    </submittedName>
</protein>
<dbReference type="RefSeq" id="WP_090654008.1">
    <property type="nucleotide sequence ID" value="NZ_FOXQ01000001.1"/>
</dbReference>
<keyword evidence="2" id="KW-0732">Signal</keyword>
<accession>A0A1I5RUB4</accession>
<feature type="signal peptide" evidence="2">
    <location>
        <begin position="1"/>
        <end position="19"/>
    </location>
</feature>
<evidence type="ECO:0000313" key="4">
    <source>
        <dbReference type="Proteomes" id="UP000199031"/>
    </source>
</evidence>
<dbReference type="InterPro" id="IPR011659">
    <property type="entry name" value="WD40"/>
</dbReference>
<dbReference type="PANTHER" id="PTHR36842:SF1">
    <property type="entry name" value="PROTEIN TOLB"/>
    <property type="match status" value="1"/>
</dbReference>
<dbReference type="Proteomes" id="UP000199031">
    <property type="component" value="Unassembled WGS sequence"/>
</dbReference>
<dbReference type="Pfam" id="PF07676">
    <property type="entry name" value="PD40"/>
    <property type="match status" value="3"/>
</dbReference>
<organism evidence="3 4">
    <name type="scientific">Parafilimonas terrae</name>
    <dbReference type="NCBI Taxonomy" id="1465490"/>
    <lineage>
        <taxon>Bacteria</taxon>
        <taxon>Pseudomonadati</taxon>
        <taxon>Bacteroidota</taxon>
        <taxon>Chitinophagia</taxon>
        <taxon>Chitinophagales</taxon>
        <taxon>Chitinophagaceae</taxon>
        <taxon>Parafilimonas</taxon>
    </lineage>
</organism>
<dbReference type="STRING" id="1465490.SAMN05444277_101422"/>
<dbReference type="EMBL" id="FOXQ01000001">
    <property type="protein sequence ID" value="SFP62108.1"/>
    <property type="molecule type" value="Genomic_DNA"/>
</dbReference>
<evidence type="ECO:0000256" key="2">
    <source>
        <dbReference type="SAM" id="SignalP"/>
    </source>
</evidence>
<evidence type="ECO:0000256" key="1">
    <source>
        <dbReference type="ARBA" id="ARBA00009820"/>
    </source>
</evidence>
<sequence>MKLLSVFILLIMITINAAAQNAIGVFENQFAIGDTKQGSAVYNAQEQEYTIEGSGNNIWFNHDGFQYVCRQLDGDFILRCNASFIGKGVDAHRKLGWMIRSSLDSTSACASVAVHGDGLTSLQYRKKNNDSMMEVKAKLTGADVIQLERRGNTYIMSVAHKGEIFTEDSVQLDLGDKVYAGLFVCAHNPTVTEKAIFYNVRIVKPAPPTLVPYRQYLGSQLEIMNVETGKSRIIYQSPKSLQAPNWMKDGKHLLYNSEGLIYKFDLATNKPAVLNTGTVNKNNNDHVLSFDGKMLGLSSGSPSNIFTVPVEGGEPKPVTQTGPSYLHGWSTDAKTLVFTGQRNDDFNIYTIPATGGKETQLTTAKGLDDGPEYSPDGIYIYFNSARTGTMQLWRMHTDGSNQEQLTNDEFNNWFPHISPDGKWILFISFEKDVDPSDHPFYKHVYIRLMPVEGGKPKVLAALYGGQGTMNTPNWSPDGKYIAFISNSDFLSPVYPGE</sequence>
<reference evidence="3 4" key="1">
    <citation type="submission" date="2016-10" db="EMBL/GenBank/DDBJ databases">
        <authorList>
            <person name="de Groot N.N."/>
        </authorList>
    </citation>
    <scope>NUCLEOTIDE SEQUENCE [LARGE SCALE GENOMIC DNA]</scope>
    <source>
        <strain evidence="3 4">DSM 28286</strain>
    </source>
</reference>
<proteinExistence type="inferred from homology"/>
<dbReference type="Gene3D" id="2.120.10.30">
    <property type="entry name" value="TolB, C-terminal domain"/>
    <property type="match status" value="1"/>
</dbReference>
<gene>
    <name evidence="3" type="ORF">SAMN05444277_101422</name>
</gene>
<dbReference type="PANTHER" id="PTHR36842">
    <property type="entry name" value="PROTEIN TOLB HOMOLOG"/>
    <property type="match status" value="1"/>
</dbReference>